<gene>
    <name evidence="2" type="ORF">CVT25_014747</name>
</gene>
<organism evidence="2 3">
    <name type="scientific">Psilocybe cyanescens</name>
    <dbReference type="NCBI Taxonomy" id="93625"/>
    <lineage>
        <taxon>Eukaryota</taxon>
        <taxon>Fungi</taxon>
        <taxon>Dikarya</taxon>
        <taxon>Basidiomycota</taxon>
        <taxon>Agaricomycotina</taxon>
        <taxon>Agaricomycetes</taxon>
        <taxon>Agaricomycetidae</taxon>
        <taxon>Agaricales</taxon>
        <taxon>Agaricineae</taxon>
        <taxon>Strophariaceae</taxon>
        <taxon>Psilocybe</taxon>
    </lineage>
</organism>
<dbReference type="AlphaFoldDB" id="A0A409XQX4"/>
<comment type="caution">
    <text evidence="2">The sequence shown here is derived from an EMBL/GenBank/DDBJ whole genome shotgun (WGS) entry which is preliminary data.</text>
</comment>
<keyword evidence="3" id="KW-1185">Reference proteome</keyword>
<feature type="region of interest" description="Disordered" evidence="1">
    <location>
        <begin position="1"/>
        <end position="20"/>
    </location>
</feature>
<dbReference type="Proteomes" id="UP000283269">
    <property type="component" value="Unassembled WGS sequence"/>
</dbReference>
<protein>
    <submittedName>
        <fullName evidence="2">Uncharacterized protein</fullName>
    </submittedName>
</protein>
<reference evidence="2 3" key="1">
    <citation type="journal article" date="2018" name="Evol. Lett.">
        <title>Horizontal gene cluster transfer increased hallucinogenic mushroom diversity.</title>
        <authorList>
            <person name="Reynolds H.T."/>
            <person name="Vijayakumar V."/>
            <person name="Gluck-Thaler E."/>
            <person name="Korotkin H.B."/>
            <person name="Matheny P.B."/>
            <person name="Slot J.C."/>
        </authorList>
    </citation>
    <scope>NUCLEOTIDE SEQUENCE [LARGE SCALE GENOMIC DNA]</scope>
    <source>
        <strain evidence="2 3">2631</strain>
    </source>
</reference>
<dbReference type="InParanoid" id="A0A409XQX4"/>
<feature type="compositionally biased region" description="Low complexity" evidence="1">
    <location>
        <begin position="1"/>
        <end position="19"/>
    </location>
</feature>
<evidence type="ECO:0000313" key="3">
    <source>
        <dbReference type="Proteomes" id="UP000283269"/>
    </source>
</evidence>
<accession>A0A409XQX4</accession>
<feature type="non-terminal residue" evidence="2">
    <location>
        <position position="1"/>
    </location>
</feature>
<proteinExistence type="predicted"/>
<evidence type="ECO:0000313" key="2">
    <source>
        <dbReference type="EMBL" id="PPQ93213.1"/>
    </source>
</evidence>
<evidence type="ECO:0000256" key="1">
    <source>
        <dbReference type="SAM" id="MobiDB-lite"/>
    </source>
</evidence>
<sequence length="67" mass="7258">SQNTTAKAYKTKSKSSTAKQPKSFPLVTEFAHNIEDAIAVDKAIQALTLGHSVVHLIDHSINIILCL</sequence>
<dbReference type="EMBL" id="NHYD01000801">
    <property type="protein sequence ID" value="PPQ93213.1"/>
    <property type="molecule type" value="Genomic_DNA"/>
</dbReference>
<name>A0A409XQX4_PSICY</name>